<dbReference type="InterPro" id="IPR005018">
    <property type="entry name" value="DOMON_domain"/>
</dbReference>
<dbReference type="PANTHER" id="PTHR10157">
    <property type="entry name" value="DOPAMINE BETA HYDROXYLASE RELATED"/>
    <property type="match status" value="1"/>
</dbReference>
<accession>A0A812MKR0</accession>
<keyword evidence="8" id="KW-1185">Reference proteome</keyword>
<evidence type="ECO:0000256" key="2">
    <source>
        <dbReference type="ARBA" id="ARBA00023157"/>
    </source>
</evidence>
<protein>
    <submittedName>
        <fullName evidence="7">Dbh protein</fullName>
    </submittedName>
</protein>
<dbReference type="GO" id="GO:0005507">
    <property type="term" value="F:copper ion binding"/>
    <property type="evidence" value="ECO:0007669"/>
    <property type="project" value="InterPro"/>
</dbReference>
<dbReference type="OrthoDB" id="19261at2759"/>
<dbReference type="InterPro" id="IPR036939">
    <property type="entry name" value="Cu2_ascorb_mOase_N_sf"/>
</dbReference>
<dbReference type="InterPro" id="IPR008977">
    <property type="entry name" value="PHM/PNGase_F_dom_sf"/>
</dbReference>
<feature type="domain" description="DOMON" evidence="6">
    <location>
        <begin position="43"/>
        <end position="162"/>
    </location>
</feature>
<dbReference type="Proteomes" id="UP000604046">
    <property type="component" value="Unassembled WGS sequence"/>
</dbReference>
<evidence type="ECO:0000256" key="1">
    <source>
        <dbReference type="ARBA" id="ARBA00010676"/>
    </source>
</evidence>
<comment type="similarity">
    <text evidence="1">Belongs to the copper type II ascorbate-dependent monooxygenase family.</text>
</comment>
<dbReference type="InterPro" id="IPR000323">
    <property type="entry name" value="Cu2_ascorb_mOase_N"/>
</dbReference>
<dbReference type="EMBL" id="CAJNDS010001558">
    <property type="protein sequence ID" value="CAE7265513.1"/>
    <property type="molecule type" value="Genomic_DNA"/>
</dbReference>
<dbReference type="PANTHER" id="PTHR10157:SF23">
    <property type="entry name" value="MOXD1 HOMOLOG 1"/>
    <property type="match status" value="1"/>
</dbReference>
<evidence type="ECO:0000313" key="7">
    <source>
        <dbReference type="EMBL" id="CAE7265513.1"/>
    </source>
</evidence>
<dbReference type="AlphaFoldDB" id="A0A812MKR0"/>
<dbReference type="SMART" id="SM00664">
    <property type="entry name" value="DoH"/>
    <property type="match status" value="1"/>
</dbReference>
<dbReference type="InterPro" id="IPR024548">
    <property type="entry name" value="Cu2_monoox_C"/>
</dbReference>
<proteinExistence type="inferred from homology"/>
<feature type="compositionally biased region" description="Gly residues" evidence="4">
    <location>
        <begin position="600"/>
        <end position="612"/>
    </location>
</feature>
<evidence type="ECO:0000313" key="8">
    <source>
        <dbReference type="Proteomes" id="UP000604046"/>
    </source>
</evidence>
<dbReference type="InterPro" id="IPR014784">
    <property type="entry name" value="Cu2_ascorb_mOase-like_C"/>
</dbReference>
<keyword evidence="2" id="KW-1015">Disulfide bond</keyword>
<dbReference type="Gene3D" id="2.60.120.230">
    <property type="match status" value="1"/>
</dbReference>
<keyword evidence="5" id="KW-0732">Signal</keyword>
<feature type="chain" id="PRO_5032569092" evidence="5">
    <location>
        <begin position="25"/>
        <end position="647"/>
    </location>
</feature>
<dbReference type="Pfam" id="PF03351">
    <property type="entry name" value="DOMON"/>
    <property type="match status" value="1"/>
</dbReference>
<comment type="caution">
    <text evidence="7">The sequence shown here is derived from an EMBL/GenBank/DDBJ whole genome shotgun (WGS) entry which is preliminary data.</text>
</comment>
<sequence length="647" mass="68231">MRPPASVFLTSCLVLPALLRATASFTPPFGTDGYTGSVTALNGAYAFYWRVDGTARVLQCAVAAQTQGWVAVGFNAFPEMNGADIVLMSADETGALVVHDLHATGFSAPVADVSSDINVTGKGRGNGISWFMFDRALTTCDKTGDFQFGKVEGELTLLAAIGDTGSWSYHGTANREAIRLKLTEGQVSLPADVIQANVITPTAIVPTQAGSYVCSIHELPHDREYHLVRFKVLSGTAALVSDGGGSVLHHVDMFSCSSAPGPTDSVVNCAVAMGSCGDMLLSGGYSGHGEDLPADTGFPVGPSNRYVMIQRHFYNAAAKAGIVDSGTGYQIWYTPTLRANSMGRMSILQGHLDIPARAEGFTSTGYCPRKCTQELFPSGGITVTSVNFHMHKSGRKVQLQVVRDGKEMPDIARLEPFSDAGASVNVDYKLLPGDTVKLHCTFDNPTDEVLKWGDERYDEMCVVNFLYYPKTDLASCADFAGGNTEMWSPSSGLQSMCSTYCQQGQSCGPGGVCEQINFNDAGCMKCACPLCDWPKPRVYCTKTAGDSINVFEDPLLCPNCMQDKTAPAEPHVTDDGCPQYNFSEIGSNGPDGSSTTAAGPGSGTEPEGGGPSGSSTTQGAGLTDDAPASGSFLAWLLPLFAAGIEAS</sequence>
<keyword evidence="3" id="KW-0325">Glycoprotein</keyword>
<dbReference type="Pfam" id="PF03712">
    <property type="entry name" value="Cu2_monoox_C"/>
    <property type="match status" value="1"/>
</dbReference>
<feature type="region of interest" description="Disordered" evidence="4">
    <location>
        <begin position="571"/>
        <end position="625"/>
    </location>
</feature>
<evidence type="ECO:0000256" key="5">
    <source>
        <dbReference type="SAM" id="SignalP"/>
    </source>
</evidence>
<dbReference type="CDD" id="cd09631">
    <property type="entry name" value="DOMON_DOH"/>
    <property type="match status" value="1"/>
</dbReference>
<dbReference type="PROSITE" id="PS50836">
    <property type="entry name" value="DOMON"/>
    <property type="match status" value="1"/>
</dbReference>
<gene>
    <name evidence="7" type="primary">Dbh</name>
    <name evidence="7" type="ORF">SNAT2548_LOCUS14024</name>
</gene>
<dbReference type="InterPro" id="IPR045266">
    <property type="entry name" value="DOH_DOMON"/>
</dbReference>
<evidence type="ECO:0000256" key="4">
    <source>
        <dbReference type="SAM" id="MobiDB-lite"/>
    </source>
</evidence>
<evidence type="ECO:0000259" key="6">
    <source>
        <dbReference type="PROSITE" id="PS50836"/>
    </source>
</evidence>
<dbReference type="SUPFAM" id="SSF49742">
    <property type="entry name" value="PHM/PNGase F"/>
    <property type="match status" value="2"/>
</dbReference>
<name>A0A812MKR0_9DINO</name>
<dbReference type="InterPro" id="IPR000945">
    <property type="entry name" value="DBH-like"/>
</dbReference>
<organism evidence="7 8">
    <name type="scientific">Symbiodinium natans</name>
    <dbReference type="NCBI Taxonomy" id="878477"/>
    <lineage>
        <taxon>Eukaryota</taxon>
        <taxon>Sar</taxon>
        <taxon>Alveolata</taxon>
        <taxon>Dinophyceae</taxon>
        <taxon>Suessiales</taxon>
        <taxon>Symbiodiniaceae</taxon>
        <taxon>Symbiodinium</taxon>
    </lineage>
</organism>
<evidence type="ECO:0000256" key="3">
    <source>
        <dbReference type="ARBA" id="ARBA00023180"/>
    </source>
</evidence>
<dbReference type="Pfam" id="PF01082">
    <property type="entry name" value="Cu2_monooxygen"/>
    <property type="match status" value="1"/>
</dbReference>
<dbReference type="GO" id="GO:0004500">
    <property type="term" value="F:dopamine beta-monooxygenase activity"/>
    <property type="evidence" value="ECO:0007669"/>
    <property type="project" value="InterPro"/>
</dbReference>
<reference evidence="7" key="1">
    <citation type="submission" date="2021-02" db="EMBL/GenBank/DDBJ databases">
        <authorList>
            <person name="Dougan E. K."/>
            <person name="Rhodes N."/>
            <person name="Thang M."/>
            <person name="Chan C."/>
        </authorList>
    </citation>
    <scope>NUCLEOTIDE SEQUENCE</scope>
</reference>
<feature type="signal peptide" evidence="5">
    <location>
        <begin position="1"/>
        <end position="24"/>
    </location>
</feature>
<dbReference type="Gene3D" id="2.60.120.310">
    <property type="entry name" value="Copper type II, ascorbate-dependent monooxygenase, N-terminal domain"/>
    <property type="match status" value="1"/>
</dbReference>